<dbReference type="InterPro" id="IPR011256">
    <property type="entry name" value="Reg_factor_effector_dom_sf"/>
</dbReference>
<feature type="domain" description="AraC effector-binding" evidence="1">
    <location>
        <begin position="6"/>
        <end position="159"/>
    </location>
</feature>
<dbReference type="RefSeq" id="WP_135326891.1">
    <property type="nucleotide sequence ID" value="NZ_SRJC01000001.1"/>
</dbReference>
<dbReference type="PANTHER" id="PTHR36444">
    <property type="entry name" value="TRANSCRIPTIONAL REGULATOR PROTEIN YOBU-RELATED"/>
    <property type="match status" value="1"/>
</dbReference>
<dbReference type="SUPFAM" id="SSF55136">
    <property type="entry name" value="Probable bacterial effector-binding domain"/>
    <property type="match status" value="1"/>
</dbReference>
<dbReference type="Gene3D" id="3.20.80.10">
    <property type="entry name" value="Regulatory factor, effector binding domain"/>
    <property type="match status" value="1"/>
</dbReference>
<dbReference type="InterPro" id="IPR010499">
    <property type="entry name" value="AraC_E-bd"/>
</dbReference>
<dbReference type="AlphaFoldDB" id="A0A4Z0H4P9"/>
<accession>A0A4Z0H4P9</accession>
<sequence length="166" mass="19036">MKLLIQEAANKSLPALKLVGFRVLCRSGEEYVEEIPKAVDQLFVQKSEIPHVVTSNGYYGVFMVDACHPDVDGYWVCMEVGEFGELPEGMEELTIPEQTYATITYQGPHTYIMKAYRELHDWISKKGCERLLNTWHLEKYSAFPSSDKHLDVELYDTIRRGVIDGK</sequence>
<name>A0A4Z0H4P9_9BACI</name>
<evidence type="ECO:0000313" key="3">
    <source>
        <dbReference type="Proteomes" id="UP000297982"/>
    </source>
</evidence>
<evidence type="ECO:0000313" key="2">
    <source>
        <dbReference type="EMBL" id="TGB04431.1"/>
    </source>
</evidence>
<organism evidence="2 3">
    <name type="scientific">Halobacillus salinus</name>
    <dbReference type="NCBI Taxonomy" id="192814"/>
    <lineage>
        <taxon>Bacteria</taxon>
        <taxon>Bacillati</taxon>
        <taxon>Bacillota</taxon>
        <taxon>Bacilli</taxon>
        <taxon>Bacillales</taxon>
        <taxon>Bacillaceae</taxon>
        <taxon>Halobacillus</taxon>
    </lineage>
</organism>
<dbReference type="STRING" id="192814.GCA_900166575_01482"/>
<reference evidence="2 3" key="1">
    <citation type="journal article" date="2003" name="Int. J. Syst. Evol. Microbiol.">
        <title>Halobacillus salinus sp. nov., isolated from a salt lake on the coast of the East Sea in Korea.</title>
        <authorList>
            <person name="Yoon J.H."/>
            <person name="Kang K.H."/>
            <person name="Park Y.H."/>
        </authorList>
    </citation>
    <scope>NUCLEOTIDE SEQUENCE [LARGE SCALE GENOMIC DNA]</scope>
    <source>
        <strain evidence="2 3">HSL-3</strain>
    </source>
</reference>
<protein>
    <submittedName>
        <fullName evidence="2">AraC family transcriptional regulator</fullName>
    </submittedName>
</protein>
<comment type="caution">
    <text evidence="2">The sequence shown here is derived from an EMBL/GenBank/DDBJ whole genome shotgun (WGS) entry which is preliminary data.</text>
</comment>
<proteinExistence type="predicted"/>
<evidence type="ECO:0000259" key="1">
    <source>
        <dbReference type="SMART" id="SM00871"/>
    </source>
</evidence>
<dbReference type="Pfam" id="PF14526">
    <property type="entry name" value="Cass2"/>
    <property type="match status" value="1"/>
</dbReference>
<keyword evidence="3" id="KW-1185">Reference proteome</keyword>
<dbReference type="Proteomes" id="UP000297982">
    <property type="component" value="Unassembled WGS sequence"/>
</dbReference>
<gene>
    <name evidence="2" type="ORF">E4663_05395</name>
</gene>
<dbReference type="InterPro" id="IPR029441">
    <property type="entry name" value="Cass2"/>
</dbReference>
<dbReference type="PANTHER" id="PTHR36444:SF2">
    <property type="entry name" value="TRANSCRIPTIONAL REGULATOR PROTEIN YOBU-RELATED"/>
    <property type="match status" value="1"/>
</dbReference>
<dbReference type="EMBL" id="SRJC01000001">
    <property type="protein sequence ID" value="TGB04431.1"/>
    <property type="molecule type" value="Genomic_DNA"/>
</dbReference>
<dbReference type="SMART" id="SM00871">
    <property type="entry name" value="AraC_E_bind"/>
    <property type="match status" value="1"/>
</dbReference>
<dbReference type="InterPro" id="IPR053182">
    <property type="entry name" value="YobU-like_regulator"/>
</dbReference>